<protein>
    <recommendedName>
        <fullName evidence="4">Cytochrome c domain-containing protein</fullName>
    </recommendedName>
</protein>
<dbReference type="OrthoDB" id="286143at2"/>
<dbReference type="AlphaFoldDB" id="A0A5C5YG39"/>
<evidence type="ECO:0000313" key="2">
    <source>
        <dbReference type="EMBL" id="TWT73461.1"/>
    </source>
</evidence>
<feature type="signal peptide" evidence="1">
    <location>
        <begin position="1"/>
        <end position="22"/>
    </location>
</feature>
<evidence type="ECO:0008006" key="4">
    <source>
        <dbReference type="Google" id="ProtNLM"/>
    </source>
</evidence>
<feature type="chain" id="PRO_5022702711" description="Cytochrome c domain-containing protein" evidence="1">
    <location>
        <begin position="23"/>
        <end position="132"/>
    </location>
</feature>
<accession>A0A5C5YG39</accession>
<organism evidence="2 3">
    <name type="scientific">Posidoniimonas polymericola</name>
    <dbReference type="NCBI Taxonomy" id="2528002"/>
    <lineage>
        <taxon>Bacteria</taxon>
        <taxon>Pseudomonadati</taxon>
        <taxon>Planctomycetota</taxon>
        <taxon>Planctomycetia</taxon>
        <taxon>Pirellulales</taxon>
        <taxon>Lacipirellulaceae</taxon>
        <taxon>Posidoniimonas</taxon>
    </lineage>
</organism>
<name>A0A5C5YG39_9BACT</name>
<gene>
    <name evidence="2" type="ORF">Pla123a_37960</name>
</gene>
<comment type="caution">
    <text evidence="2">The sequence shown here is derived from an EMBL/GenBank/DDBJ whole genome shotgun (WGS) entry which is preliminary data.</text>
</comment>
<keyword evidence="3" id="KW-1185">Reference proteome</keyword>
<evidence type="ECO:0000256" key="1">
    <source>
        <dbReference type="SAM" id="SignalP"/>
    </source>
</evidence>
<keyword evidence="1" id="KW-0732">Signal</keyword>
<proteinExistence type="predicted"/>
<dbReference type="EMBL" id="SJPO01000010">
    <property type="protein sequence ID" value="TWT73461.1"/>
    <property type="molecule type" value="Genomic_DNA"/>
</dbReference>
<dbReference type="Proteomes" id="UP000318478">
    <property type="component" value="Unassembled WGS sequence"/>
</dbReference>
<reference evidence="2 3" key="1">
    <citation type="submission" date="2019-02" db="EMBL/GenBank/DDBJ databases">
        <title>Deep-cultivation of Planctomycetes and their phenomic and genomic characterization uncovers novel biology.</title>
        <authorList>
            <person name="Wiegand S."/>
            <person name="Jogler M."/>
            <person name="Boedeker C."/>
            <person name="Pinto D."/>
            <person name="Vollmers J."/>
            <person name="Rivas-Marin E."/>
            <person name="Kohn T."/>
            <person name="Peeters S.H."/>
            <person name="Heuer A."/>
            <person name="Rast P."/>
            <person name="Oberbeckmann S."/>
            <person name="Bunk B."/>
            <person name="Jeske O."/>
            <person name="Meyerdierks A."/>
            <person name="Storesund J.E."/>
            <person name="Kallscheuer N."/>
            <person name="Luecker S."/>
            <person name="Lage O.M."/>
            <person name="Pohl T."/>
            <person name="Merkel B.J."/>
            <person name="Hornburger P."/>
            <person name="Mueller R.-W."/>
            <person name="Bruemmer F."/>
            <person name="Labrenz M."/>
            <person name="Spormann A.M."/>
            <person name="Op Den Camp H."/>
            <person name="Overmann J."/>
            <person name="Amann R."/>
            <person name="Jetten M.S.M."/>
            <person name="Mascher T."/>
            <person name="Medema M.H."/>
            <person name="Devos D.P."/>
            <person name="Kaster A.-K."/>
            <person name="Ovreas L."/>
            <person name="Rohde M."/>
            <person name="Galperin M.Y."/>
            <person name="Jogler C."/>
        </authorList>
    </citation>
    <scope>NUCLEOTIDE SEQUENCE [LARGE SCALE GENOMIC DNA]</scope>
    <source>
        <strain evidence="2 3">Pla123a</strain>
    </source>
</reference>
<evidence type="ECO:0000313" key="3">
    <source>
        <dbReference type="Proteomes" id="UP000318478"/>
    </source>
</evidence>
<dbReference type="RefSeq" id="WP_146589817.1">
    <property type="nucleotide sequence ID" value="NZ_SJPO01000010.1"/>
</dbReference>
<sequence length="132" mass="14524" precursor="true">MTRLSCALIAAALLFGASARPAAAIKQFQDEWMKLYVEDNSNEDFVKAAEEAKCFICHQGKKKSNHNPYGEHLEELLSKKDKKDVEKIVKSIKAVAELKSDGDGSPTYAELIAEGKLPGGTLEEAKEEPKKD</sequence>